<name>A0ABC8R701_9AQUA</name>
<accession>A0ABC8R701</accession>
<gene>
    <name evidence="1" type="ORF">ILEXP_LOCUS7580</name>
</gene>
<reference evidence="1 2" key="1">
    <citation type="submission" date="2024-02" db="EMBL/GenBank/DDBJ databases">
        <authorList>
            <person name="Vignale AGUSTIN F."/>
            <person name="Sosa J E."/>
            <person name="Modenutti C."/>
        </authorList>
    </citation>
    <scope>NUCLEOTIDE SEQUENCE [LARGE SCALE GENOMIC DNA]</scope>
</reference>
<keyword evidence="2" id="KW-1185">Reference proteome</keyword>
<evidence type="ECO:0000313" key="2">
    <source>
        <dbReference type="Proteomes" id="UP001642360"/>
    </source>
</evidence>
<sequence length="108" mass="12374">RVFKIVQVSRYLEDRFTDFPFLHLSRFDGGKYFFSRSVSSRIEALLIFSEVLEVPYPGSLLIQHLRDHWGTNELIGLNNRNCVDYNESVGPWSVPTGGTNELIAPTIL</sequence>
<dbReference type="Proteomes" id="UP001642360">
    <property type="component" value="Unassembled WGS sequence"/>
</dbReference>
<evidence type="ECO:0000313" key="1">
    <source>
        <dbReference type="EMBL" id="CAK9140141.1"/>
    </source>
</evidence>
<comment type="caution">
    <text evidence="1">The sequence shown here is derived from an EMBL/GenBank/DDBJ whole genome shotgun (WGS) entry which is preliminary data.</text>
</comment>
<protein>
    <submittedName>
        <fullName evidence="1">Uncharacterized protein</fullName>
    </submittedName>
</protein>
<feature type="non-terminal residue" evidence="1">
    <location>
        <position position="1"/>
    </location>
</feature>
<organism evidence="1 2">
    <name type="scientific">Ilex paraguariensis</name>
    <name type="common">yerba mate</name>
    <dbReference type="NCBI Taxonomy" id="185542"/>
    <lineage>
        <taxon>Eukaryota</taxon>
        <taxon>Viridiplantae</taxon>
        <taxon>Streptophyta</taxon>
        <taxon>Embryophyta</taxon>
        <taxon>Tracheophyta</taxon>
        <taxon>Spermatophyta</taxon>
        <taxon>Magnoliopsida</taxon>
        <taxon>eudicotyledons</taxon>
        <taxon>Gunneridae</taxon>
        <taxon>Pentapetalae</taxon>
        <taxon>asterids</taxon>
        <taxon>campanulids</taxon>
        <taxon>Aquifoliales</taxon>
        <taxon>Aquifoliaceae</taxon>
        <taxon>Ilex</taxon>
    </lineage>
</organism>
<proteinExistence type="predicted"/>
<dbReference type="AlphaFoldDB" id="A0ABC8R701"/>
<dbReference type="EMBL" id="CAUOFW020001017">
    <property type="protein sequence ID" value="CAK9140141.1"/>
    <property type="molecule type" value="Genomic_DNA"/>
</dbReference>